<dbReference type="PROSITE" id="PS00893">
    <property type="entry name" value="NUDIX_BOX"/>
    <property type="match status" value="1"/>
</dbReference>
<evidence type="ECO:0000259" key="2">
    <source>
        <dbReference type="PROSITE" id="PS51462"/>
    </source>
</evidence>
<dbReference type="InterPro" id="IPR051325">
    <property type="entry name" value="Nudix_hydrolase_domain"/>
</dbReference>
<dbReference type="Pfam" id="PF00293">
    <property type="entry name" value="NUDIX"/>
    <property type="match status" value="1"/>
</dbReference>
<dbReference type="Gene3D" id="3.90.79.10">
    <property type="entry name" value="Nucleoside Triphosphate Pyrophosphohydrolase"/>
    <property type="match status" value="1"/>
</dbReference>
<dbReference type="InterPro" id="IPR000086">
    <property type="entry name" value="NUDIX_hydrolase_dom"/>
</dbReference>
<dbReference type="AlphaFoldDB" id="A0A6C0CJC8"/>
<dbReference type="InterPro" id="IPR020084">
    <property type="entry name" value="NUDIX_hydrolase_CS"/>
</dbReference>
<dbReference type="GO" id="GO:0006167">
    <property type="term" value="P:AMP biosynthetic process"/>
    <property type="evidence" value="ECO:0007669"/>
    <property type="project" value="TreeGrafter"/>
</dbReference>
<dbReference type="PANTHER" id="PTHR21340:SF0">
    <property type="entry name" value="BIS(5'-NUCLEOSYL)-TETRAPHOSPHATASE [ASYMMETRICAL]"/>
    <property type="match status" value="1"/>
</dbReference>
<name>A0A6C0CJC8_9ZZZZ</name>
<dbReference type="EMBL" id="MN739416">
    <property type="protein sequence ID" value="QHT03774.1"/>
    <property type="molecule type" value="Genomic_DNA"/>
</dbReference>
<dbReference type="SUPFAM" id="SSF55811">
    <property type="entry name" value="Nudix"/>
    <property type="match status" value="1"/>
</dbReference>
<organism evidence="3">
    <name type="scientific">viral metagenome</name>
    <dbReference type="NCBI Taxonomy" id="1070528"/>
    <lineage>
        <taxon>unclassified sequences</taxon>
        <taxon>metagenomes</taxon>
        <taxon>organismal metagenomes</taxon>
    </lineage>
</organism>
<feature type="domain" description="Nudix hydrolase" evidence="2">
    <location>
        <begin position="1"/>
        <end position="204"/>
    </location>
</feature>
<evidence type="ECO:0000256" key="1">
    <source>
        <dbReference type="ARBA" id="ARBA00022801"/>
    </source>
</evidence>
<dbReference type="GO" id="GO:0004081">
    <property type="term" value="F:bis(5'-nucleosyl)-tetraphosphatase (asymmetrical) activity"/>
    <property type="evidence" value="ECO:0007669"/>
    <property type="project" value="TreeGrafter"/>
</dbReference>
<dbReference type="PANTHER" id="PTHR21340">
    <property type="entry name" value="DIADENOSINE 5,5-P1,P4-TETRAPHOSPHATE PYROPHOSPHOHYDROLASE MUTT"/>
    <property type="match status" value="1"/>
</dbReference>
<evidence type="ECO:0000313" key="3">
    <source>
        <dbReference type="EMBL" id="QHT03774.1"/>
    </source>
</evidence>
<dbReference type="InterPro" id="IPR015797">
    <property type="entry name" value="NUDIX_hydrolase-like_dom_sf"/>
</dbReference>
<dbReference type="GO" id="GO:0006754">
    <property type="term" value="P:ATP biosynthetic process"/>
    <property type="evidence" value="ECO:0007669"/>
    <property type="project" value="TreeGrafter"/>
</dbReference>
<proteinExistence type="predicted"/>
<sequence>MVKRKDSMSYMEFIRGKYELGDMDYVNSLIGNMTVPEQKKIVEEEFDTLWTQLWGPGRDTHSAEYELSKIKYYQLDRKAIIEMNKSRYPEPEWGFPKGRRNRGESDVECAKREFWEETNITDDTYTIDENLKFVETFRGTNNILYRHIYFVALLKSSKTINTKQKLTYMQSKEISEVGWKTLSECRNVIRPHYVERLNLLTQVERMIATYQSISK</sequence>
<keyword evidence="1" id="KW-0378">Hydrolase</keyword>
<accession>A0A6C0CJC8</accession>
<protein>
    <recommendedName>
        <fullName evidence="2">Nudix hydrolase domain-containing protein</fullName>
    </recommendedName>
</protein>
<reference evidence="3" key="1">
    <citation type="journal article" date="2020" name="Nature">
        <title>Giant virus diversity and host interactions through global metagenomics.</title>
        <authorList>
            <person name="Schulz F."/>
            <person name="Roux S."/>
            <person name="Paez-Espino D."/>
            <person name="Jungbluth S."/>
            <person name="Walsh D.A."/>
            <person name="Denef V.J."/>
            <person name="McMahon K.D."/>
            <person name="Konstantinidis K.T."/>
            <person name="Eloe-Fadrosh E.A."/>
            <person name="Kyrpides N.C."/>
            <person name="Woyke T."/>
        </authorList>
    </citation>
    <scope>NUCLEOTIDE SEQUENCE</scope>
    <source>
        <strain evidence="3">GVMAG-M-3300021120-1</strain>
    </source>
</reference>
<dbReference type="PROSITE" id="PS51462">
    <property type="entry name" value="NUDIX"/>
    <property type="match status" value="1"/>
</dbReference>